<organism evidence="1 2">
    <name type="scientific">Lojkania enalia</name>
    <dbReference type="NCBI Taxonomy" id="147567"/>
    <lineage>
        <taxon>Eukaryota</taxon>
        <taxon>Fungi</taxon>
        <taxon>Dikarya</taxon>
        <taxon>Ascomycota</taxon>
        <taxon>Pezizomycotina</taxon>
        <taxon>Dothideomycetes</taxon>
        <taxon>Pleosporomycetidae</taxon>
        <taxon>Pleosporales</taxon>
        <taxon>Pleosporales incertae sedis</taxon>
        <taxon>Lojkania</taxon>
    </lineage>
</organism>
<protein>
    <submittedName>
        <fullName evidence="1">Uncharacterized protein</fullName>
    </submittedName>
</protein>
<dbReference type="OrthoDB" id="2851338at2759"/>
<gene>
    <name evidence="1" type="ORF">CC78DRAFT_516192</name>
</gene>
<name>A0A9P4KE10_9PLEO</name>
<comment type="caution">
    <text evidence="1">The sequence shown here is derived from an EMBL/GenBank/DDBJ whole genome shotgun (WGS) entry which is preliminary data.</text>
</comment>
<proteinExistence type="predicted"/>
<dbReference type="Proteomes" id="UP000800093">
    <property type="component" value="Unassembled WGS sequence"/>
</dbReference>
<evidence type="ECO:0000313" key="1">
    <source>
        <dbReference type="EMBL" id="KAF2264730.1"/>
    </source>
</evidence>
<dbReference type="AlphaFoldDB" id="A0A9P4KE10"/>
<accession>A0A9P4KE10</accession>
<reference evidence="2" key="1">
    <citation type="journal article" date="2020" name="Stud. Mycol.">
        <title>101 Dothideomycetes genomes: A test case for predicting lifestyles and emergence of pathogens.</title>
        <authorList>
            <person name="Haridas S."/>
            <person name="Albert R."/>
            <person name="Binder M."/>
            <person name="Bloem J."/>
            <person name="LaButti K."/>
            <person name="Salamov A."/>
            <person name="Andreopoulos B."/>
            <person name="Baker S."/>
            <person name="Barry K."/>
            <person name="Bills G."/>
            <person name="Bluhm B."/>
            <person name="Cannon C."/>
            <person name="Castanera R."/>
            <person name="Culley D."/>
            <person name="Daum C."/>
            <person name="Ezra D."/>
            <person name="Gonzalez J."/>
            <person name="Henrissat B."/>
            <person name="Kuo A."/>
            <person name="Liang C."/>
            <person name="Lipzen A."/>
            <person name="Lutzoni F."/>
            <person name="Magnuson J."/>
            <person name="Mondo S."/>
            <person name="Nolan M."/>
            <person name="Ohm R."/>
            <person name="Pangilinan J."/>
            <person name="Park H.-J."/>
            <person name="Ramirez L."/>
            <person name="Alfaro M."/>
            <person name="Sun H."/>
            <person name="Tritt A."/>
            <person name="Yoshinaga Y."/>
            <person name="Zwiers L.-H."/>
            <person name="Turgeon B."/>
            <person name="Goodwin S."/>
            <person name="Spatafora J."/>
            <person name="Crous P."/>
            <person name="Grigoriev I."/>
        </authorList>
    </citation>
    <scope>NUCLEOTIDE SEQUENCE [LARGE SCALE GENOMIC DNA]</scope>
    <source>
        <strain evidence="2">CBS 304.66</strain>
    </source>
</reference>
<sequence length="253" mass="28617">MASSIKGPGMLWVTSRIASSSKDILDEETFMKWYDEDHITEIIATSGINDAFRYIDAEKDSPNVLKPFLAFYPMPDLAFTLGQEFKNIKVKSDILPGTRIIYDMADLDVLYYGLIRKTEARRNKGIKRQTAPYILVSAIKPANGTPDSQVTRFYDQQSAIVSEMPNYIRTLCFKLLYARTNAQSRALKGLPTTDEPAPEPPTWQAVYEFSAEPSSETKATLKDDRSEVLKKAKQNELHVYRLAKVHGGGKFFE</sequence>
<keyword evidence="2" id="KW-1185">Reference proteome</keyword>
<dbReference type="EMBL" id="ML986613">
    <property type="protein sequence ID" value="KAF2264730.1"/>
    <property type="molecule type" value="Genomic_DNA"/>
</dbReference>
<evidence type="ECO:0000313" key="2">
    <source>
        <dbReference type="Proteomes" id="UP000800093"/>
    </source>
</evidence>